<dbReference type="PANTHER" id="PTHR46430:SF2">
    <property type="entry name" value="CHITIN SYNTHASE REGULATORY FACTOR 4"/>
    <property type="match status" value="1"/>
</dbReference>
<gene>
    <name evidence="3" type="ORF">B0H63DRAFT_471704</name>
</gene>
<proteinExistence type="predicted"/>
<feature type="region of interest" description="Disordered" evidence="2">
    <location>
        <begin position="16"/>
        <end position="49"/>
    </location>
</feature>
<dbReference type="AlphaFoldDB" id="A0AAE0NNJ9"/>
<feature type="compositionally biased region" description="Low complexity" evidence="2">
    <location>
        <begin position="772"/>
        <end position="782"/>
    </location>
</feature>
<dbReference type="Gene3D" id="1.25.40.10">
    <property type="entry name" value="Tetratricopeptide repeat domain"/>
    <property type="match status" value="2"/>
</dbReference>
<evidence type="ECO:0000256" key="2">
    <source>
        <dbReference type="SAM" id="MobiDB-lite"/>
    </source>
</evidence>
<comment type="caution">
    <text evidence="3">The sequence shown here is derived from an EMBL/GenBank/DDBJ whole genome shotgun (WGS) entry which is preliminary data.</text>
</comment>
<reference evidence="3" key="1">
    <citation type="journal article" date="2023" name="Mol. Phylogenet. Evol.">
        <title>Genome-scale phylogeny and comparative genomics of the fungal order Sordariales.</title>
        <authorList>
            <person name="Hensen N."/>
            <person name="Bonometti L."/>
            <person name="Westerberg I."/>
            <person name="Brannstrom I.O."/>
            <person name="Guillou S."/>
            <person name="Cros-Aarteil S."/>
            <person name="Calhoun S."/>
            <person name="Haridas S."/>
            <person name="Kuo A."/>
            <person name="Mondo S."/>
            <person name="Pangilinan J."/>
            <person name="Riley R."/>
            <person name="LaButti K."/>
            <person name="Andreopoulos B."/>
            <person name="Lipzen A."/>
            <person name="Chen C."/>
            <person name="Yan M."/>
            <person name="Daum C."/>
            <person name="Ng V."/>
            <person name="Clum A."/>
            <person name="Steindorff A."/>
            <person name="Ohm R.A."/>
            <person name="Martin F."/>
            <person name="Silar P."/>
            <person name="Natvig D.O."/>
            <person name="Lalanne C."/>
            <person name="Gautier V."/>
            <person name="Ament-Velasquez S.L."/>
            <person name="Kruys A."/>
            <person name="Hutchinson M.I."/>
            <person name="Powell A.J."/>
            <person name="Barry K."/>
            <person name="Miller A.N."/>
            <person name="Grigoriev I.V."/>
            <person name="Debuchy R."/>
            <person name="Gladieux P."/>
            <person name="Hiltunen Thoren M."/>
            <person name="Johannesson H."/>
        </authorList>
    </citation>
    <scope>NUCLEOTIDE SEQUENCE</scope>
    <source>
        <strain evidence="3">CBS 232.78</strain>
    </source>
</reference>
<dbReference type="EMBL" id="JAULSW010000004">
    <property type="protein sequence ID" value="KAK3384821.1"/>
    <property type="molecule type" value="Genomic_DNA"/>
</dbReference>
<name>A0AAE0NNJ9_9PEZI</name>
<dbReference type="InterPro" id="IPR051726">
    <property type="entry name" value="Chitin_Synth_Reg"/>
</dbReference>
<feature type="compositionally biased region" description="Low complexity" evidence="2">
    <location>
        <begin position="721"/>
        <end position="742"/>
    </location>
</feature>
<evidence type="ECO:0000313" key="3">
    <source>
        <dbReference type="EMBL" id="KAK3384821.1"/>
    </source>
</evidence>
<feature type="compositionally biased region" description="Polar residues" evidence="2">
    <location>
        <begin position="517"/>
        <end position="528"/>
    </location>
</feature>
<feature type="compositionally biased region" description="Polar residues" evidence="2">
    <location>
        <begin position="707"/>
        <end position="718"/>
    </location>
</feature>
<dbReference type="SMART" id="SM00671">
    <property type="entry name" value="SEL1"/>
    <property type="match status" value="6"/>
</dbReference>
<organism evidence="3 4">
    <name type="scientific">Podospora didyma</name>
    <dbReference type="NCBI Taxonomy" id="330526"/>
    <lineage>
        <taxon>Eukaryota</taxon>
        <taxon>Fungi</taxon>
        <taxon>Dikarya</taxon>
        <taxon>Ascomycota</taxon>
        <taxon>Pezizomycotina</taxon>
        <taxon>Sordariomycetes</taxon>
        <taxon>Sordariomycetidae</taxon>
        <taxon>Sordariales</taxon>
        <taxon>Podosporaceae</taxon>
        <taxon>Podospora</taxon>
    </lineage>
</organism>
<dbReference type="InterPro" id="IPR006597">
    <property type="entry name" value="Sel1-like"/>
</dbReference>
<dbReference type="PANTHER" id="PTHR46430">
    <property type="entry name" value="PROTEIN SKT5-RELATED"/>
    <property type="match status" value="1"/>
</dbReference>
<dbReference type="Pfam" id="PF08238">
    <property type="entry name" value="Sel1"/>
    <property type="match status" value="6"/>
</dbReference>
<evidence type="ECO:0008006" key="5">
    <source>
        <dbReference type="Google" id="ProtNLM"/>
    </source>
</evidence>
<reference evidence="3" key="2">
    <citation type="submission" date="2023-06" db="EMBL/GenBank/DDBJ databases">
        <authorList>
            <consortium name="Lawrence Berkeley National Laboratory"/>
            <person name="Haridas S."/>
            <person name="Hensen N."/>
            <person name="Bonometti L."/>
            <person name="Westerberg I."/>
            <person name="Brannstrom I.O."/>
            <person name="Guillou S."/>
            <person name="Cros-Aarteil S."/>
            <person name="Calhoun S."/>
            <person name="Kuo A."/>
            <person name="Mondo S."/>
            <person name="Pangilinan J."/>
            <person name="Riley R."/>
            <person name="LaButti K."/>
            <person name="Andreopoulos B."/>
            <person name="Lipzen A."/>
            <person name="Chen C."/>
            <person name="Yanf M."/>
            <person name="Daum C."/>
            <person name="Ng V."/>
            <person name="Clum A."/>
            <person name="Steindorff A."/>
            <person name="Ohm R."/>
            <person name="Martin F."/>
            <person name="Silar P."/>
            <person name="Natvig D."/>
            <person name="Lalanne C."/>
            <person name="Gautier V."/>
            <person name="Ament-velasquez S.L."/>
            <person name="Kruys A."/>
            <person name="Hutchinson M.I."/>
            <person name="Powell A.J."/>
            <person name="Barry K."/>
            <person name="Miller A.N."/>
            <person name="Grigoriev I.V."/>
            <person name="Debuchy R."/>
            <person name="Gladieux P."/>
            <person name="Thoren M.H."/>
            <person name="Johannesson H."/>
        </authorList>
    </citation>
    <scope>NUCLEOTIDE SEQUENCE</scope>
    <source>
        <strain evidence="3">CBS 232.78</strain>
    </source>
</reference>
<feature type="compositionally biased region" description="Polar residues" evidence="2">
    <location>
        <begin position="827"/>
        <end position="840"/>
    </location>
</feature>
<dbReference type="InterPro" id="IPR011990">
    <property type="entry name" value="TPR-like_helical_dom_sf"/>
</dbReference>
<feature type="compositionally biased region" description="Low complexity" evidence="2">
    <location>
        <begin position="895"/>
        <end position="911"/>
    </location>
</feature>
<sequence>MTNSWSSRPYMAYVGQSSGAEADQTGPAAMPSALKPGLGQPPPVKQPADNMPQLGATFVPGGFDDYYMPEVIAPAPQRVMPEVPQNMQEDLQRMELEAHEAAPRRESTQEDKSFKPFPIQKTGSVLSAMDAPSFSPFPKIKGENIPPSDDEKEGILWQARALVLHSNNVSMQVTWARDTLSWVEVAQDAQAREWKRTGKGRDRPATPKTEHELRVDAVNILSYLSDQDHPEATFMKGKWLEFGKFGFREDKREAYAYYKKAARFGNGRAEYRMGMLYELSNDIPNAIKHYLLGTEKNDSASNYRLGMMHLMGQHGHQRDFLQGLELIQKAADTADEDAPQGAYVYGMLIARELPDITIPETLLPCELSVARQYIEKAAYLGFSKAQLKMGQAYELSQLGCDFNPAYSLHYYGLAARQGQPEAALGVSRWFLFGFEDVFPKNEALAFKYAQEAAETGLATGEFAMGYYYEIGIHVPKDVREARRWYELAAEHGNSDAKQRIDSLSQSKTLTKQDHETTTLTRIKSQHGSQRGKRPDRFNKPAAILPTLSESTPVEDSIDFPDPERPHTMIAARPPAFQLNIDQNLPMRPKSAAPYPLGDRPEALNLRPKSVAPYPEDDTPPLRPSSQHYNSAAARLSSGPHADRPGSAFGIRPLSSNSGPPPGQPGPERGTYPPNPPQGAGWQPQVPPGYRQPSTGPPPRQDYRNEAPQWQQPQHNLPSQRVGAAPVGPGVTVPAGAAPVGDPNRNRLQKYNPHVTNPPPGPQKPQGPPYGQQPPAAGYAAQPNLAPGPGGQPGRDYGPRINTRPASDTYDRYDRYGAGPPPAGRLSGSVSNGNPQPSRVDSYSPAHGRLPSTGSMPLKTRPGQLESMSGGRSSAPPAQGGRPYSAVSQGPPSGPATPATPATPAPSVASTTKLPGHGGPARPGAKPHVPTNHPDGKTMGQGPATFEEMGIPQGKHEGDCVVM</sequence>
<keyword evidence="4" id="KW-1185">Reference proteome</keyword>
<feature type="compositionally biased region" description="Basic and acidic residues" evidence="2">
    <location>
        <begin position="953"/>
        <end position="962"/>
    </location>
</feature>
<keyword evidence="1" id="KW-0677">Repeat</keyword>
<feature type="region of interest" description="Disordered" evidence="2">
    <location>
        <begin position="582"/>
        <end position="962"/>
    </location>
</feature>
<evidence type="ECO:0000256" key="1">
    <source>
        <dbReference type="ARBA" id="ARBA00022737"/>
    </source>
</evidence>
<feature type="compositionally biased region" description="Pro residues" evidence="2">
    <location>
        <begin position="755"/>
        <end position="771"/>
    </location>
</feature>
<dbReference type="Proteomes" id="UP001285441">
    <property type="component" value="Unassembled WGS sequence"/>
</dbReference>
<accession>A0AAE0NNJ9</accession>
<dbReference type="SUPFAM" id="SSF81901">
    <property type="entry name" value="HCP-like"/>
    <property type="match status" value="1"/>
</dbReference>
<protein>
    <recommendedName>
        <fullName evidence="5">Chitin synthase regulatory factor</fullName>
    </recommendedName>
</protein>
<evidence type="ECO:0000313" key="4">
    <source>
        <dbReference type="Proteomes" id="UP001285441"/>
    </source>
</evidence>
<feature type="region of interest" description="Disordered" evidence="2">
    <location>
        <begin position="495"/>
        <end position="567"/>
    </location>
</feature>